<evidence type="ECO:0000256" key="5">
    <source>
        <dbReference type="ARBA" id="ARBA00022723"/>
    </source>
</evidence>
<keyword evidence="5" id="KW-0479">Metal-binding</keyword>
<organism evidence="15 16">
    <name type="scientific">Candidatus Nanosyncoccus alces</name>
    <dbReference type="NCBI Taxonomy" id="2171997"/>
    <lineage>
        <taxon>Bacteria</taxon>
        <taxon>Candidatus Saccharimonadota</taxon>
        <taxon>Candidatus Nanosyncoccalia</taxon>
        <taxon>Candidatus Nanosyncoccales</taxon>
        <taxon>Candidatus Nanosyncoccaceae</taxon>
        <taxon>Candidatus Nanosyncoccus</taxon>
    </lineage>
</organism>
<dbReference type="NCBIfam" id="NF008746">
    <property type="entry name" value="PRK11779.1"/>
    <property type="match status" value="1"/>
</dbReference>
<evidence type="ECO:0000313" key="16">
    <source>
        <dbReference type="Proteomes" id="UP001191019"/>
    </source>
</evidence>
<dbReference type="InterPro" id="IPR013620">
    <property type="entry name" value="Exonuc_1_SH3"/>
</dbReference>
<evidence type="ECO:0000256" key="7">
    <source>
        <dbReference type="ARBA" id="ARBA00022801"/>
    </source>
</evidence>
<evidence type="ECO:0000256" key="6">
    <source>
        <dbReference type="ARBA" id="ARBA00022763"/>
    </source>
</evidence>
<keyword evidence="6" id="KW-0227">DNA damage</keyword>
<dbReference type="InterPro" id="IPR038649">
    <property type="entry name" value="EXOI_SH3_sf"/>
</dbReference>
<dbReference type="Gene3D" id="3.30.1520.20">
    <property type="entry name" value="Exonuclease ExoI, domain 2"/>
    <property type="match status" value="2"/>
</dbReference>
<dbReference type="PANTHER" id="PTHR30231">
    <property type="entry name" value="DNA POLYMERASE III SUBUNIT EPSILON"/>
    <property type="match status" value="1"/>
</dbReference>
<evidence type="ECO:0000259" key="13">
    <source>
        <dbReference type="PROSITE" id="PS51784"/>
    </source>
</evidence>
<reference evidence="15 16" key="1">
    <citation type="journal article" date="2018" name="bioRxiv">
        <title>Evidence of independent acquisition and adaption of ultra-small bacteria to human hosts across the highly diverse yet reduced genomes of the phylum Saccharibacteria.</title>
        <authorList>
            <person name="McLean J.S."/>
            <person name="Bor B."/>
            <person name="To T.T."/>
            <person name="Liu Q."/>
            <person name="Kearns K.A."/>
            <person name="Solden L.M."/>
            <person name="Wrighton K.C."/>
            <person name="He X."/>
            <person name="Shi W."/>
        </authorList>
    </citation>
    <scope>NUCLEOTIDE SEQUENCE [LARGE SCALE GENOMIC DNA]</scope>
    <source>
        <strain evidence="15 16">TM7_G3_2_Rum_HOT_351B</strain>
    </source>
</reference>
<dbReference type="PROSITE" id="PS51784">
    <property type="entry name" value="EXOI_SH3"/>
    <property type="match status" value="1"/>
</dbReference>
<dbReference type="CDD" id="cd06138">
    <property type="entry name" value="ExoI_N"/>
    <property type="match status" value="1"/>
</dbReference>
<dbReference type="PANTHER" id="PTHR30231:SF41">
    <property type="entry name" value="DNA POLYMERASE III SUBUNIT EPSILON"/>
    <property type="match status" value="1"/>
</dbReference>
<dbReference type="EC" id="3.1.11.1" evidence="3"/>
<dbReference type="PROSITE" id="PS51785">
    <property type="entry name" value="EXOI_C"/>
    <property type="match status" value="1"/>
</dbReference>
<sequence>MSDKTFFFYDLETSGLNAREDRIMQFAGQRTDMNLEPVGEPVNILVKMTRDALPSPSAIMVTKITPQDTLRDGMTEAEFVRYVTEEVFVSDTIVVGYNTVRFDDEFMRATLWRNFYDPYEWEWKEGRSRWDMLDVVRLTRALRPEGIKWPFTEDGRATNRLELITKLNGVEHKHAHDALSDVHATIAVAKLIKEKQPKLFGFLLKMRDKREVKKLVNLENKQPFVYVSGRYAQEYNKATVVFPLTSGRNGNVLVYDLRYNVEEVNQEKIFPIVKELCFNKCPAVAPVSVLDEGDGWAKVGLNPDDVRRNLEILLKHPDFAEKMRSEAEAKPEFPPAIEPEAALYDGFLNDADRIKVAAVRNAVENKLADFHPDFVDERLPELLLHYKGRNFPQSLSESENKQWEEYRRARLNRLAPKFLKELEELYKKDEYVGEELKLYFEDVLAEDY</sequence>
<comment type="caution">
    <text evidence="15">The sequence shown here is derived from an EMBL/GenBank/DDBJ whole genome shotgun (WGS) entry which is preliminary data.</text>
</comment>
<evidence type="ECO:0000256" key="10">
    <source>
        <dbReference type="ARBA" id="ARBA00023204"/>
    </source>
</evidence>
<keyword evidence="10" id="KW-0234">DNA repair</keyword>
<comment type="cofactor">
    <cofactor evidence="2">
        <name>Mg(2+)</name>
        <dbReference type="ChEBI" id="CHEBI:18420"/>
    </cofactor>
</comment>
<evidence type="ECO:0000256" key="4">
    <source>
        <dbReference type="ARBA" id="ARBA00019900"/>
    </source>
</evidence>
<evidence type="ECO:0000256" key="11">
    <source>
        <dbReference type="ARBA" id="ARBA00031220"/>
    </source>
</evidence>
<evidence type="ECO:0000256" key="12">
    <source>
        <dbReference type="ARBA" id="ARBA00046792"/>
    </source>
</evidence>
<evidence type="ECO:0000256" key="8">
    <source>
        <dbReference type="ARBA" id="ARBA00022842"/>
    </source>
</evidence>
<dbReference type="RefSeq" id="WP_129734375.1">
    <property type="nucleotide sequence ID" value="NZ_PRLM01000001.1"/>
</dbReference>
<evidence type="ECO:0000256" key="3">
    <source>
        <dbReference type="ARBA" id="ARBA00012108"/>
    </source>
</evidence>
<accession>A0ABY0FMQ2</accession>
<keyword evidence="16" id="KW-1185">Reference proteome</keyword>
<dbReference type="InterPro" id="IPR013520">
    <property type="entry name" value="Ribonucl_H"/>
</dbReference>
<dbReference type="GO" id="GO:0008310">
    <property type="term" value="F:single-stranded DNA 3'-5' DNA exonuclease activity"/>
    <property type="evidence" value="ECO:0007669"/>
    <property type="project" value="UniProtKB-EC"/>
</dbReference>
<dbReference type="InterPro" id="IPR036397">
    <property type="entry name" value="RNaseH_sf"/>
</dbReference>
<evidence type="ECO:0000313" key="15">
    <source>
        <dbReference type="EMBL" id="RYC75182.1"/>
    </source>
</evidence>
<comment type="catalytic activity">
    <reaction evidence="1">
        <text>Exonucleolytic cleavage in the 3'- to 5'-direction to yield nucleoside 5'-phosphates.</text>
        <dbReference type="EC" id="3.1.11.1"/>
    </reaction>
</comment>
<dbReference type="InterPro" id="IPR034747">
    <property type="entry name" value="EXOI_SH3"/>
</dbReference>
<gene>
    <name evidence="15" type="primary">sbcB</name>
    <name evidence="15" type="ORF">G3RUM_00125</name>
</gene>
<feature type="domain" description="ExoI SH3-like" evidence="13">
    <location>
        <begin position="197"/>
        <end position="331"/>
    </location>
</feature>
<keyword evidence="9" id="KW-0238">DNA-binding</keyword>
<dbReference type="PIRSF" id="PIRSF000977">
    <property type="entry name" value="Exodeoxyribonuclease_I"/>
    <property type="match status" value="1"/>
</dbReference>
<evidence type="ECO:0000256" key="2">
    <source>
        <dbReference type="ARBA" id="ARBA00001946"/>
    </source>
</evidence>
<keyword evidence="7 15" id="KW-0378">Hydrolase</keyword>
<dbReference type="Gene3D" id="3.30.420.10">
    <property type="entry name" value="Ribonuclease H-like superfamily/Ribonuclease H"/>
    <property type="match status" value="1"/>
</dbReference>
<protein>
    <recommendedName>
        <fullName evidence="4">Exodeoxyribonuclease I</fullName>
        <ecNumber evidence="3">3.1.11.1</ecNumber>
    </recommendedName>
    <alternativeName>
        <fullName evidence="11">DNA deoxyribophosphodiesterase</fullName>
    </alternativeName>
</protein>
<dbReference type="EMBL" id="PRLM01000001">
    <property type="protein sequence ID" value="RYC75182.1"/>
    <property type="molecule type" value="Genomic_DNA"/>
</dbReference>
<dbReference type="Pfam" id="PF26016">
    <property type="entry name" value="ExoI_C"/>
    <property type="match status" value="1"/>
</dbReference>
<dbReference type="InterPro" id="IPR058561">
    <property type="entry name" value="Exonuc_1_C"/>
</dbReference>
<feature type="domain" description="ExoI C-terminal" evidence="14">
    <location>
        <begin position="335"/>
        <end position="448"/>
    </location>
</feature>
<evidence type="ECO:0000256" key="9">
    <source>
        <dbReference type="ARBA" id="ARBA00023125"/>
    </source>
</evidence>
<dbReference type="Proteomes" id="UP001191019">
    <property type="component" value="Unassembled WGS sequence"/>
</dbReference>
<evidence type="ECO:0000259" key="14">
    <source>
        <dbReference type="PROSITE" id="PS51785"/>
    </source>
</evidence>
<evidence type="ECO:0000256" key="1">
    <source>
        <dbReference type="ARBA" id="ARBA00000563"/>
    </source>
</evidence>
<dbReference type="Pfam" id="PF00929">
    <property type="entry name" value="RNase_T"/>
    <property type="match status" value="1"/>
</dbReference>
<dbReference type="SMART" id="SM00479">
    <property type="entry name" value="EXOIII"/>
    <property type="match status" value="1"/>
</dbReference>
<dbReference type="InterPro" id="IPR023607">
    <property type="entry name" value="Exodeoxyribonuclease_I"/>
</dbReference>
<proteinExistence type="predicted"/>
<dbReference type="Pfam" id="PF08411">
    <property type="entry name" value="ExoI_SH3"/>
    <property type="match status" value="2"/>
</dbReference>
<dbReference type="Gene3D" id="1.20.1280.70">
    <property type="entry name" value="Exonuclease ExoI, domain 3"/>
    <property type="match status" value="1"/>
</dbReference>
<dbReference type="InterPro" id="IPR012337">
    <property type="entry name" value="RNaseH-like_sf"/>
</dbReference>
<name>A0ABY0FMQ2_9BACT</name>
<dbReference type="SUPFAM" id="SSF53098">
    <property type="entry name" value="Ribonuclease H-like"/>
    <property type="match status" value="1"/>
</dbReference>
<keyword evidence="8" id="KW-0460">Magnesium</keyword>
<reference evidence="15 16" key="2">
    <citation type="journal article" date="2020" name="Cell Rep.">
        <title>Acquisition and Adaptation of Ultra-small Parasitic Reduced Genome Bacteria to Mammalian Hosts.</title>
        <authorList>
            <person name="McLean J.S."/>
            <person name="Bor B."/>
            <person name="Kerns K.A."/>
            <person name="Liu Q."/>
            <person name="To T.T."/>
            <person name="Solden L."/>
            <person name="Hendrickson E.L."/>
            <person name="Wrighton K."/>
            <person name="Shi W."/>
            <person name="He X."/>
        </authorList>
    </citation>
    <scope>NUCLEOTIDE SEQUENCE [LARGE SCALE GENOMIC DNA]</scope>
    <source>
        <strain evidence="15 16">TM7_G3_2_Rum_HOT_351B</strain>
    </source>
</reference>
<comment type="subunit">
    <text evidence="12">Monomer. Interacts with ssb (via C-terminus); this interaction stimulates the exonuclease activity by recruiting the enzyme to its substrate.</text>
</comment>